<reference evidence="1 2" key="1">
    <citation type="journal article" date="2015" name="Genome Biol. Evol.">
        <title>Comparative Genomics of a Bacterivorous Green Alga Reveals Evolutionary Causalities and Consequences of Phago-Mixotrophic Mode of Nutrition.</title>
        <authorList>
            <person name="Burns J.A."/>
            <person name="Paasch A."/>
            <person name="Narechania A."/>
            <person name="Kim E."/>
        </authorList>
    </citation>
    <scope>NUCLEOTIDE SEQUENCE [LARGE SCALE GENOMIC DNA]</scope>
    <source>
        <strain evidence="1 2">PLY_AMNH</strain>
    </source>
</reference>
<name>A0AAE0L090_9CHLO</name>
<keyword evidence="2" id="KW-1185">Reference proteome</keyword>
<dbReference type="EMBL" id="LGRX02012495">
    <property type="protein sequence ID" value="KAK3267301.1"/>
    <property type="molecule type" value="Genomic_DNA"/>
</dbReference>
<evidence type="ECO:0000313" key="1">
    <source>
        <dbReference type="EMBL" id="KAK3267301.1"/>
    </source>
</evidence>
<accession>A0AAE0L090</accession>
<gene>
    <name evidence="1" type="ORF">CYMTET_24133</name>
</gene>
<comment type="caution">
    <text evidence="1">The sequence shown here is derived from an EMBL/GenBank/DDBJ whole genome shotgun (WGS) entry which is preliminary data.</text>
</comment>
<sequence>MPFDNGTEIDRDAFYSWYNDEMARLRAHIATASSQPGGLHLCGISTKGKNVVRDLLTGARKLGLSCSSIHKTPPMVKTLTTPEILRHWQIFFRARPRCDLYLHWGFDMTFHTAAKRTGVHYLVMETPYYAPRIPSVLSKYGRRVARNGYVSLGFNGLQGRAVQWKGMDSARWKQEFEHQIEVKPWQKSGSHVLILGQYHIDNSLLDIRRRFGSVEAHYQYIVDQVMRRNSYKKVKHPSLILWMYGTF</sequence>
<proteinExistence type="predicted"/>
<evidence type="ECO:0000313" key="2">
    <source>
        <dbReference type="Proteomes" id="UP001190700"/>
    </source>
</evidence>
<organism evidence="1 2">
    <name type="scientific">Cymbomonas tetramitiformis</name>
    <dbReference type="NCBI Taxonomy" id="36881"/>
    <lineage>
        <taxon>Eukaryota</taxon>
        <taxon>Viridiplantae</taxon>
        <taxon>Chlorophyta</taxon>
        <taxon>Pyramimonadophyceae</taxon>
        <taxon>Pyramimonadales</taxon>
        <taxon>Pyramimonadaceae</taxon>
        <taxon>Cymbomonas</taxon>
    </lineage>
</organism>
<protein>
    <submittedName>
        <fullName evidence="1">Uncharacterized protein</fullName>
    </submittedName>
</protein>
<dbReference type="Proteomes" id="UP001190700">
    <property type="component" value="Unassembled WGS sequence"/>
</dbReference>
<dbReference type="AlphaFoldDB" id="A0AAE0L090"/>